<accession>D7DW30</accession>
<keyword evidence="2" id="KW-1185">Reference proteome</keyword>
<evidence type="ECO:0000313" key="2">
    <source>
        <dbReference type="Proteomes" id="UP000001511"/>
    </source>
</evidence>
<dbReference type="KEGG" id="naz:Aazo_4192"/>
<protein>
    <submittedName>
        <fullName evidence="1">Transposase IS4</fullName>
    </submittedName>
</protein>
<gene>
    <name evidence="1" type="ordered locus">Aazo_4192</name>
</gene>
<dbReference type="EMBL" id="CP002059">
    <property type="protein sequence ID" value="ADI65601.1"/>
    <property type="molecule type" value="Genomic_DNA"/>
</dbReference>
<evidence type="ECO:0000313" key="1">
    <source>
        <dbReference type="EMBL" id="ADI65601.1"/>
    </source>
</evidence>
<sequence>MYRKLFVLKQILAFLSQAIEHKYQVVEGIYLPSG</sequence>
<organism evidence="1 2">
    <name type="scientific">Nostoc azollae (strain 0708)</name>
    <name type="common">Anabaena azollae (strain 0708)</name>
    <dbReference type="NCBI Taxonomy" id="551115"/>
    <lineage>
        <taxon>Bacteria</taxon>
        <taxon>Bacillati</taxon>
        <taxon>Cyanobacteriota</taxon>
        <taxon>Cyanophyceae</taxon>
        <taxon>Nostocales</taxon>
        <taxon>Nostocaceae</taxon>
        <taxon>Trichormus</taxon>
    </lineage>
</organism>
<dbReference type="HOGENOM" id="CLU_3374871_0_0_3"/>
<proteinExistence type="predicted"/>
<dbReference type="Proteomes" id="UP000001511">
    <property type="component" value="Chromosome"/>
</dbReference>
<dbReference type="AlphaFoldDB" id="D7DW30"/>
<reference evidence="1 2" key="1">
    <citation type="journal article" date="2010" name="PLoS ONE">
        <title>Genome erosion in a nitrogen-fixing vertically transmitted endosymbiotic multicellular cyanobacterium.</title>
        <authorList>
            <person name="Ran L."/>
            <person name="Larsson J."/>
            <person name="Vigil-Stenman T."/>
            <person name="Nylander J.A."/>
            <person name="Ininbergs K."/>
            <person name="Zheng W.W."/>
            <person name="Lapidus A."/>
            <person name="Lowry S."/>
            <person name="Haselkorn R."/>
            <person name="Bergman B."/>
        </authorList>
    </citation>
    <scope>NUCLEOTIDE SEQUENCE [LARGE SCALE GENOMIC DNA]</scope>
    <source>
        <strain evidence="1 2">0708</strain>
    </source>
</reference>
<name>D7DW30_NOSA0</name>